<dbReference type="PROSITE" id="PS00059">
    <property type="entry name" value="ADH_ZINC"/>
    <property type="match status" value="1"/>
</dbReference>
<keyword evidence="7" id="KW-0438">Lignin biosynthesis</keyword>
<comment type="caution">
    <text evidence="16">The sequence shown here is derived from an EMBL/GenBank/DDBJ whole genome shotgun (WGS) entry which is preliminary data.</text>
</comment>
<comment type="catalytic activity">
    <reaction evidence="11">
        <text>(E)-cinnamyl alcohol + NADP(+) = (E)-cinnamaldehyde + NADPH + H(+)</text>
        <dbReference type="Rhea" id="RHEA:10392"/>
        <dbReference type="ChEBI" id="CHEBI:15378"/>
        <dbReference type="ChEBI" id="CHEBI:16731"/>
        <dbReference type="ChEBI" id="CHEBI:33227"/>
        <dbReference type="ChEBI" id="CHEBI:57783"/>
        <dbReference type="ChEBI" id="CHEBI:58349"/>
        <dbReference type="EC" id="1.1.1.195"/>
    </reaction>
    <physiologicalReaction direction="right-to-left" evidence="11">
        <dbReference type="Rhea" id="RHEA:10394"/>
    </physiologicalReaction>
</comment>
<dbReference type="FunFam" id="3.40.50.720:FF:000022">
    <property type="entry name" value="Cinnamyl alcohol dehydrogenase"/>
    <property type="match status" value="1"/>
</dbReference>
<gene>
    <name evidence="16" type="ORF">CDL15_Pgr007555</name>
</gene>
<dbReference type="EMBL" id="MTKT01002214">
    <property type="protein sequence ID" value="OWM81517.1"/>
    <property type="molecule type" value="Genomic_DNA"/>
</dbReference>
<dbReference type="CDD" id="cd05283">
    <property type="entry name" value="CAD1"/>
    <property type="match status" value="1"/>
</dbReference>
<evidence type="ECO:0000256" key="12">
    <source>
        <dbReference type="ARBA" id="ARBA00057621"/>
    </source>
</evidence>
<dbReference type="Pfam" id="PF00107">
    <property type="entry name" value="ADH_zinc_N"/>
    <property type="match status" value="1"/>
</dbReference>
<keyword evidence="14" id="KW-0812">Transmembrane</keyword>
<evidence type="ECO:0000256" key="8">
    <source>
        <dbReference type="ARBA" id="ARBA00022833"/>
    </source>
</evidence>
<evidence type="ECO:0000256" key="9">
    <source>
        <dbReference type="ARBA" id="ARBA00022857"/>
    </source>
</evidence>
<evidence type="ECO:0000256" key="1">
    <source>
        <dbReference type="ARBA" id="ARBA00001947"/>
    </source>
</evidence>
<comment type="cofactor">
    <cofactor evidence="1 13">
        <name>Zn(2+)</name>
        <dbReference type="ChEBI" id="CHEBI:29105"/>
    </cofactor>
</comment>
<dbReference type="GO" id="GO:0009809">
    <property type="term" value="P:lignin biosynthetic process"/>
    <property type="evidence" value="ECO:0007669"/>
    <property type="project" value="UniProtKB-KW"/>
</dbReference>
<comment type="pathway">
    <text evidence="2">Aromatic compound metabolism; phenylpropanoid biosynthesis.</text>
</comment>
<comment type="function">
    <text evidence="12">Involved in lignin biosynthesis. Catalyzes the final step specific for the production of lignin monomers. Catalyzes the NADPH-dependent reduction of coniferaldehyde, 5-hydroxyconiferaldehyde, sinapaldehyde, 4-coumaraldehyde and caffeyl aldehyde to their respective alcohols.</text>
</comment>
<dbReference type="GO" id="GO:0008270">
    <property type="term" value="F:zinc ion binding"/>
    <property type="evidence" value="ECO:0007669"/>
    <property type="project" value="InterPro"/>
</dbReference>
<evidence type="ECO:0000256" key="11">
    <source>
        <dbReference type="ARBA" id="ARBA00049332"/>
    </source>
</evidence>
<dbReference type="InterPro" id="IPR020843">
    <property type="entry name" value="ER"/>
</dbReference>
<dbReference type="SMART" id="SM00829">
    <property type="entry name" value="PKS_ER"/>
    <property type="match status" value="1"/>
</dbReference>
<dbReference type="Proteomes" id="UP000197138">
    <property type="component" value="Unassembled WGS sequence"/>
</dbReference>
<evidence type="ECO:0000256" key="6">
    <source>
        <dbReference type="ARBA" id="ARBA00022723"/>
    </source>
</evidence>
<feature type="transmembrane region" description="Helical" evidence="14">
    <location>
        <begin position="156"/>
        <end position="178"/>
    </location>
</feature>
<dbReference type="Pfam" id="PF08240">
    <property type="entry name" value="ADH_N"/>
    <property type="match status" value="1"/>
</dbReference>
<name>A0A218X977_PUNGR</name>
<keyword evidence="10" id="KW-0560">Oxidoreductase</keyword>
<keyword evidence="14" id="KW-0472">Membrane</keyword>
<protein>
    <recommendedName>
        <fullName evidence="5">cinnamyl-alcohol dehydrogenase</fullName>
        <ecNumber evidence="5">1.1.1.195</ecNumber>
    </recommendedName>
</protein>
<feature type="domain" description="Enoyl reductase (ER)" evidence="15">
    <location>
        <begin position="17"/>
        <end position="328"/>
    </location>
</feature>
<evidence type="ECO:0000313" key="17">
    <source>
        <dbReference type="Proteomes" id="UP000197138"/>
    </source>
</evidence>
<dbReference type="InterPro" id="IPR013149">
    <property type="entry name" value="ADH-like_C"/>
</dbReference>
<evidence type="ECO:0000256" key="5">
    <source>
        <dbReference type="ARBA" id="ARBA00013171"/>
    </source>
</evidence>
<keyword evidence="6 13" id="KW-0479">Metal-binding</keyword>
<dbReference type="GO" id="GO:0045551">
    <property type="term" value="F:cinnamyl-alcohol dehydrogenase activity"/>
    <property type="evidence" value="ECO:0007669"/>
    <property type="project" value="UniProtKB-EC"/>
</dbReference>
<evidence type="ECO:0000256" key="7">
    <source>
        <dbReference type="ARBA" id="ARBA00022733"/>
    </source>
</evidence>
<evidence type="ECO:0000256" key="10">
    <source>
        <dbReference type="ARBA" id="ARBA00023002"/>
    </source>
</evidence>
<dbReference type="AlphaFoldDB" id="A0A218X977"/>
<dbReference type="InterPro" id="IPR036291">
    <property type="entry name" value="NAD(P)-bd_dom_sf"/>
</dbReference>
<dbReference type="SUPFAM" id="SSF50129">
    <property type="entry name" value="GroES-like"/>
    <property type="match status" value="1"/>
</dbReference>
<dbReference type="InterPro" id="IPR002328">
    <property type="entry name" value="ADH_Zn_CS"/>
</dbReference>
<keyword evidence="9" id="KW-0521">NADP</keyword>
<evidence type="ECO:0000256" key="3">
    <source>
        <dbReference type="ARBA" id="ARBA00008072"/>
    </source>
</evidence>
<organism evidence="16 17">
    <name type="scientific">Punica granatum</name>
    <name type="common">Pomegranate</name>
    <dbReference type="NCBI Taxonomy" id="22663"/>
    <lineage>
        <taxon>Eukaryota</taxon>
        <taxon>Viridiplantae</taxon>
        <taxon>Streptophyta</taxon>
        <taxon>Embryophyta</taxon>
        <taxon>Tracheophyta</taxon>
        <taxon>Spermatophyta</taxon>
        <taxon>Magnoliopsida</taxon>
        <taxon>eudicotyledons</taxon>
        <taxon>Gunneridae</taxon>
        <taxon>Pentapetalae</taxon>
        <taxon>rosids</taxon>
        <taxon>malvids</taxon>
        <taxon>Myrtales</taxon>
        <taxon>Lythraceae</taxon>
        <taxon>Punica</taxon>
    </lineage>
</organism>
<comment type="similarity">
    <text evidence="3 13">Belongs to the zinc-containing alcohol dehydrogenase family.</text>
</comment>
<dbReference type="Gene3D" id="3.90.180.10">
    <property type="entry name" value="Medium-chain alcohol dehydrogenases, catalytic domain"/>
    <property type="match status" value="2"/>
</dbReference>
<dbReference type="InterPro" id="IPR011032">
    <property type="entry name" value="GroES-like_sf"/>
</dbReference>
<accession>A0A218X977</accession>
<keyword evidence="14" id="KW-1133">Transmembrane helix</keyword>
<evidence type="ECO:0000256" key="13">
    <source>
        <dbReference type="RuleBase" id="RU361277"/>
    </source>
</evidence>
<dbReference type="FunFam" id="3.90.180.10:FF:000100">
    <property type="entry name" value="Putative cinnamyl alcohol dehydrogenase 6"/>
    <property type="match status" value="1"/>
</dbReference>
<dbReference type="InterPro" id="IPR013154">
    <property type="entry name" value="ADH-like_N"/>
</dbReference>
<evidence type="ECO:0000256" key="4">
    <source>
        <dbReference type="ARBA" id="ARBA00011738"/>
    </source>
</evidence>
<evidence type="ECO:0000313" key="16">
    <source>
        <dbReference type="EMBL" id="OWM81517.1"/>
    </source>
</evidence>
<dbReference type="EC" id="1.1.1.195" evidence="5"/>
<evidence type="ECO:0000259" key="15">
    <source>
        <dbReference type="SMART" id="SM00829"/>
    </source>
</evidence>
<dbReference type="Gene3D" id="3.40.50.720">
    <property type="entry name" value="NAD(P)-binding Rossmann-like Domain"/>
    <property type="match status" value="1"/>
</dbReference>
<proteinExistence type="inferred from homology"/>
<reference evidence="17" key="1">
    <citation type="journal article" date="2017" name="Plant J.">
        <title>The pomegranate (Punica granatum L.) genome and the genomics of punicalagin biosynthesis.</title>
        <authorList>
            <person name="Qin G."/>
            <person name="Xu C."/>
            <person name="Ming R."/>
            <person name="Tang H."/>
            <person name="Guyot R."/>
            <person name="Kramer E.M."/>
            <person name="Hu Y."/>
            <person name="Yi X."/>
            <person name="Qi Y."/>
            <person name="Xu X."/>
            <person name="Gao Z."/>
            <person name="Pan H."/>
            <person name="Jian J."/>
            <person name="Tian Y."/>
            <person name="Yue Z."/>
            <person name="Xu Y."/>
        </authorList>
    </citation>
    <scope>NUCLEOTIDE SEQUENCE [LARGE SCALE GENOMIC DNA]</scope>
    <source>
        <strain evidence="17">cv. Dabenzi</strain>
    </source>
</reference>
<dbReference type="PANTHER" id="PTHR42683">
    <property type="entry name" value="ALDEHYDE REDUCTASE"/>
    <property type="match status" value="1"/>
</dbReference>
<dbReference type="SUPFAM" id="SSF51735">
    <property type="entry name" value="NAD(P)-binding Rossmann-fold domains"/>
    <property type="match status" value="1"/>
</dbReference>
<dbReference type="InterPro" id="IPR047109">
    <property type="entry name" value="CAD-like"/>
</dbReference>
<comment type="subunit">
    <text evidence="4">Homodimer.</text>
</comment>
<evidence type="ECO:0000256" key="2">
    <source>
        <dbReference type="ARBA" id="ARBA00004928"/>
    </source>
</evidence>
<evidence type="ECO:0000256" key="14">
    <source>
        <dbReference type="SAM" id="Phobius"/>
    </source>
</evidence>
<keyword evidence="8 13" id="KW-0862">Zinc</keyword>
<sequence length="335" mass="36284">MSTSESSNNGNCLGWAARDESGHLSPYTFDRRSVGSDDISIKITHCGICYSDVMMTRNKIGWSQYPVVPGHEIGGIVKEVGANVQGFKVGDHVRVGPYVNSCRGCEFCNERMEVQCLEGVVLTYSGIDVDGSITMGGYSTFIVVHQRYCYKIAADYPLALAASLLGVIGLGGLGHLAVKFGKALGLNVTVLSTSPSKREEALHKLRADRFVVTSDDQQMNESSNSLDFIIDTASGDHPIHPSMGLLKTGGTFVLVAVPTEVKINPLNLLMGMKTISGSATGGTKHTQEMLDFCAAHEIYPEIEVVPIQYANKALERLIKNDVKYRFVVDIEGSLK</sequence>